<dbReference type="Proteomes" id="UP000287756">
    <property type="component" value="Chromosome"/>
</dbReference>
<reference evidence="1 2" key="1">
    <citation type="submission" date="2018-01" db="EMBL/GenBank/DDBJ databases">
        <title>The whole genome sequencing and assembly of Halobacillus litoralis ERB031 strain.</title>
        <authorList>
            <person name="Lee S.-J."/>
            <person name="Park M.-K."/>
            <person name="Kim J.-Y."/>
            <person name="Lee Y.-J."/>
            <person name="Yi H."/>
            <person name="Bahn Y.-S."/>
            <person name="Kim J.F."/>
            <person name="Lee D.-W."/>
        </authorList>
    </citation>
    <scope>NUCLEOTIDE SEQUENCE [LARGE SCALE GENOMIC DNA]</scope>
    <source>
        <strain evidence="1 2">ERB 031</strain>
    </source>
</reference>
<evidence type="ECO:0008006" key="3">
    <source>
        <dbReference type="Google" id="ProtNLM"/>
    </source>
</evidence>
<dbReference type="Pfam" id="PF11553">
    <property type="entry name" value="DUF3231"/>
    <property type="match status" value="2"/>
</dbReference>
<name>A0A410MIS2_9BACI</name>
<dbReference type="EMBL" id="CP026118">
    <property type="protein sequence ID" value="QAS54632.1"/>
    <property type="molecule type" value="Genomic_DNA"/>
</dbReference>
<organism evidence="1 2">
    <name type="scientific">Halobacillus litoralis</name>
    <dbReference type="NCBI Taxonomy" id="45668"/>
    <lineage>
        <taxon>Bacteria</taxon>
        <taxon>Bacillati</taxon>
        <taxon>Bacillota</taxon>
        <taxon>Bacilli</taxon>
        <taxon>Bacillales</taxon>
        <taxon>Bacillaceae</taxon>
        <taxon>Halobacillus</taxon>
    </lineage>
</organism>
<evidence type="ECO:0000313" key="2">
    <source>
        <dbReference type="Proteomes" id="UP000287756"/>
    </source>
</evidence>
<dbReference type="InterPro" id="IPR012347">
    <property type="entry name" value="Ferritin-like"/>
</dbReference>
<proteinExistence type="predicted"/>
<evidence type="ECO:0000313" key="1">
    <source>
        <dbReference type="EMBL" id="QAS54632.1"/>
    </source>
</evidence>
<sequence>MMGKENLKLTAAEIGTLWGQYVNGTAVDTVNKYMVTIIEDKKIKTLFEDAIKTFGKQKKQLTTFIENEGFPVPVGFSDSDLNNGAERLFSDIFCLHYLHIMTLHGLLGHTTSLSSSVRKDLRHFYDSCDDDAKRMYHQTTELLLEKGHFQRDPSFYPEDNPEFIQDQQFLDGMFGDKRPLAATEIIALSLNIKKKILEKSLSIGFSQVTQSKEVRKFLKSAQNASDQQIQALGKKLKGDNLPVPMSWESEVTVSQDAPFSDKLMLYHMGFLLQSSQSYHGAGLASAMRIDLVATYEKIILKNIMITKEWFNVMAKNKWLEQTPLAPNRLEIAKDK</sequence>
<dbReference type="AlphaFoldDB" id="A0A410MIS2"/>
<accession>A0A410MIS2</accession>
<dbReference type="OrthoDB" id="1675670at2"/>
<dbReference type="Gene3D" id="1.20.1260.10">
    <property type="match status" value="2"/>
</dbReference>
<dbReference type="KEGG" id="hli:HLI_12395"/>
<dbReference type="InterPro" id="IPR021617">
    <property type="entry name" value="DUF3231"/>
</dbReference>
<protein>
    <recommendedName>
        <fullName evidence="3">DUF3231 domain-containing protein</fullName>
    </recommendedName>
</protein>
<gene>
    <name evidence="1" type="ORF">HLI_12395</name>
</gene>